<comment type="cofactor">
    <cofactor evidence="1">
        <name>pyridoxal 5'-phosphate</name>
        <dbReference type="ChEBI" id="CHEBI:597326"/>
    </cofactor>
</comment>
<comment type="pathway">
    <text evidence="4">Amino-acid biosynthesis; L-valine biosynthesis; L-valine from pyruvate: step 4/4.</text>
</comment>
<keyword evidence="10" id="KW-0028">Amino-acid biosynthesis</keyword>
<dbReference type="SUPFAM" id="SSF56752">
    <property type="entry name" value="D-aminoacid aminotransferase-like PLP-dependent enzymes"/>
    <property type="match status" value="1"/>
</dbReference>
<evidence type="ECO:0000256" key="13">
    <source>
        <dbReference type="ARBA" id="ARBA00049229"/>
    </source>
</evidence>
<keyword evidence="10" id="KW-0100">Branched-chain amino acid biosynthesis</keyword>
<name>A0A1M7Z4L6_9HYPH</name>
<sequence>MIWFDGALHAAPTQPFDLSDRGLTLADGLFETIAVFGGVPFRLADHLARLDAAAAVLGFAAPGVEARQAIDALAGHAEGGRGVIRLTVTRGSGPRGLKPPAEPAPRVFASLAPWSRTMAFVPARLAIAAIRRNETSPVSQLKSLAYLDNVLAFTAAQAAGADDALMLNTAGRPASSTMANLFVVLNGTVLTPPRSEGVLDGIMRGLLLAHGPAAGLDCHEEPVTPEMIAAADEIFLTNSVRLVLPVTTLDGRPLETGPMAEAAFALFQRLIGEECGALL</sequence>
<evidence type="ECO:0000256" key="2">
    <source>
        <dbReference type="ARBA" id="ARBA00003109"/>
    </source>
</evidence>
<keyword evidence="15" id="KW-1185">Reference proteome</keyword>
<dbReference type="STRING" id="1123029.SAMN02745172_00101"/>
<evidence type="ECO:0000256" key="6">
    <source>
        <dbReference type="ARBA" id="ARBA00009320"/>
    </source>
</evidence>
<comment type="catalytic activity">
    <reaction evidence="13">
        <text>L-leucine + 2-oxoglutarate = 4-methyl-2-oxopentanoate + L-glutamate</text>
        <dbReference type="Rhea" id="RHEA:18321"/>
        <dbReference type="ChEBI" id="CHEBI:16810"/>
        <dbReference type="ChEBI" id="CHEBI:17865"/>
        <dbReference type="ChEBI" id="CHEBI:29985"/>
        <dbReference type="ChEBI" id="CHEBI:57427"/>
        <dbReference type="EC" id="2.6.1.42"/>
    </reaction>
</comment>
<dbReference type="GO" id="GO:0008652">
    <property type="term" value="P:amino acid biosynthetic process"/>
    <property type="evidence" value="ECO:0007669"/>
    <property type="project" value="UniProtKB-ARBA"/>
</dbReference>
<gene>
    <name evidence="14" type="ORF">SAMN02745172_00101</name>
</gene>
<dbReference type="OrthoDB" id="9805628at2"/>
<dbReference type="InterPro" id="IPR001544">
    <property type="entry name" value="Aminotrans_IV"/>
</dbReference>
<evidence type="ECO:0000256" key="1">
    <source>
        <dbReference type="ARBA" id="ARBA00001933"/>
    </source>
</evidence>
<evidence type="ECO:0000256" key="9">
    <source>
        <dbReference type="ARBA" id="ARBA00022898"/>
    </source>
</evidence>
<reference evidence="14 15" key="1">
    <citation type="submission" date="2016-12" db="EMBL/GenBank/DDBJ databases">
        <authorList>
            <person name="Song W.-J."/>
            <person name="Kurnit D.M."/>
        </authorList>
    </citation>
    <scope>NUCLEOTIDE SEQUENCE [LARGE SCALE GENOMIC DNA]</scope>
    <source>
        <strain evidence="14 15">DSM 19599</strain>
    </source>
</reference>
<dbReference type="Gene3D" id="3.30.470.10">
    <property type="match status" value="1"/>
</dbReference>
<dbReference type="GO" id="GO:0004084">
    <property type="term" value="F:branched-chain-amino-acid transaminase activity"/>
    <property type="evidence" value="ECO:0007669"/>
    <property type="project" value="UniProtKB-EC"/>
</dbReference>
<dbReference type="AlphaFoldDB" id="A0A1M7Z4L6"/>
<evidence type="ECO:0000256" key="11">
    <source>
        <dbReference type="ARBA" id="ARBA00048212"/>
    </source>
</evidence>
<comment type="catalytic activity">
    <reaction evidence="11">
        <text>L-valine + 2-oxoglutarate = 3-methyl-2-oxobutanoate + L-glutamate</text>
        <dbReference type="Rhea" id="RHEA:24813"/>
        <dbReference type="ChEBI" id="CHEBI:11851"/>
        <dbReference type="ChEBI" id="CHEBI:16810"/>
        <dbReference type="ChEBI" id="CHEBI:29985"/>
        <dbReference type="ChEBI" id="CHEBI:57762"/>
        <dbReference type="EC" id="2.6.1.42"/>
    </reaction>
</comment>
<evidence type="ECO:0000256" key="8">
    <source>
        <dbReference type="ARBA" id="ARBA00014472"/>
    </source>
</evidence>
<dbReference type="GO" id="GO:0005829">
    <property type="term" value="C:cytosol"/>
    <property type="evidence" value="ECO:0007669"/>
    <property type="project" value="TreeGrafter"/>
</dbReference>
<dbReference type="Pfam" id="PF01063">
    <property type="entry name" value="Aminotran_4"/>
    <property type="match status" value="1"/>
</dbReference>
<evidence type="ECO:0000256" key="3">
    <source>
        <dbReference type="ARBA" id="ARBA00004824"/>
    </source>
</evidence>
<dbReference type="Gene3D" id="3.20.10.10">
    <property type="entry name" value="D-amino Acid Aminotransferase, subunit A, domain 2"/>
    <property type="match status" value="1"/>
</dbReference>
<keyword evidence="9" id="KW-0663">Pyridoxal phosphate</keyword>
<dbReference type="InterPro" id="IPR050571">
    <property type="entry name" value="Class-IV_PLP-Dep_Aminotrnsfr"/>
</dbReference>
<evidence type="ECO:0000256" key="12">
    <source>
        <dbReference type="ARBA" id="ARBA00048798"/>
    </source>
</evidence>
<comment type="function">
    <text evidence="2">Acts on leucine, isoleucine and valine.</text>
</comment>
<evidence type="ECO:0000313" key="14">
    <source>
        <dbReference type="EMBL" id="SHO59888.1"/>
    </source>
</evidence>
<dbReference type="PANTHER" id="PTHR42743">
    <property type="entry name" value="AMINO-ACID AMINOTRANSFERASE"/>
    <property type="match status" value="1"/>
</dbReference>
<dbReference type="FunFam" id="3.20.10.10:FF:000002">
    <property type="entry name" value="D-alanine aminotransferase"/>
    <property type="match status" value="1"/>
</dbReference>
<comment type="similarity">
    <text evidence="6">Belongs to the class-IV pyridoxal-phosphate-dependent aminotransferase family.</text>
</comment>
<dbReference type="InterPro" id="IPR043132">
    <property type="entry name" value="BCAT-like_C"/>
</dbReference>
<dbReference type="GO" id="GO:0009082">
    <property type="term" value="P:branched-chain amino acid biosynthetic process"/>
    <property type="evidence" value="ECO:0007669"/>
    <property type="project" value="UniProtKB-KW"/>
</dbReference>
<evidence type="ECO:0000256" key="10">
    <source>
        <dbReference type="ARBA" id="ARBA00023304"/>
    </source>
</evidence>
<evidence type="ECO:0000256" key="5">
    <source>
        <dbReference type="ARBA" id="ARBA00005072"/>
    </source>
</evidence>
<proteinExistence type="inferred from homology"/>
<dbReference type="InterPro" id="IPR036038">
    <property type="entry name" value="Aminotransferase-like"/>
</dbReference>
<comment type="catalytic activity">
    <reaction evidence="12">
        <text>L-isoleucine + 2-oxoglutarate = (S)-3-methyl-2-oxopentanoate + L-glutamate</text>
        <dbReference type="Rhea" id="RHEA:24801"/>
        <dbReference type="ChEBI" id="CHEBI:16810"/>
        <dbReference type="ChEBI" id="CHEBI:29985"/>
        <dbReference type="ChEBI" id="CHEBI:35146"/>
        <dbReference type="ChEBI" id="CHEBI:58045"/>
        <dbReference type="EC" id="2.6.1.42"/>
    </reaction>
</comment>
<protein>
    <recommendedName>
        <fullName evidence="8">Probable branched-chain-amino-acid aminotransferase</fullName>
        <ecNumber evidence="7">2.6.1.42</ecNumber>
    </recommendedName>
</protein>
<evidence type="ECO:0000256" key="4">
    <source>
        <dbReference type="ARBA" id="ARBA00004931"/>
    </source>
</evidence>
<dbReference type="Proteomes" id="UP000186406">
    <property type="component" value="Unassembled WGS sequence"/>
</dbReference>
<dbReference type="EMBL" id="FRXO01000001">
    <property type="protein sequence ID" value="SHO59888.1"/>
    <property type="molecule type" value="Genomic_DNA"/>
</dbReference>
<dbReference type="PANTHER" id="PTHR42743:SF11">
    <property type="entry name" value="AMINODEOXYCHORISMATE LYASE"/>
    <property type="match status" value="1"/>
</dbReference>
<dbReference type="RefSeq" id="WP_073625273.1">
    <property type="nucleotide sequence ID" value="NZ_FRXO01000001.1"/>
</dbReference>
<keyword evidence="14" id="KW-0808">Transferase</keyword>
<comment type="pathway">
    <text evidence="3">Amino-acid biosynthesis; L-isoleucine biosynthesis; L-isoleucine from 2-oxobutanoate: step 4/4.</text>
</comment>
<keyword evidence="14" id="KW-0032">Aminotransferase</keyword>
<comment type="pathway">
    <text evidence="5">Amino-acid biosynthesis; L-leucine biosynthesis; L-leucine from 3-methyl-2-oxobutanoate: step 4/4.</text>
</comment>
<dbReference type="EC" id="2.6.1.42" evidence="7"/>
<evidence type="ECO:0000313" key="15">
    <source>
        <dbReference type="Proteomes" id="UP000186406"/>
    </source>
</evidence>
<accession>A0A1M7Z4L6</accession>
<dbReference type="InterPro" id="IPR043131">
    <property type="entry name" value="BCAT-like_N"/>
</dbReference>
<evidence type="ECO:0000256" key="7">
    <source>
        <dbReference type="ARBA" id="ARBA00013053"/>
    </source>
</evidence>
<organism evidence="14 15">
    <name type="scientific">Pseudoxanthobacter soli DSM 19599</name>
    <dbReference type="NCBI Taxonomy" id="1123029"/>
    <lineage>
        <taxon>Bacteria</taxon>
        <taxon>Pseudomonadati</taxon>
        <taxon>Pseudomonadota</taxon>
        <taxon>Alphaproteobacteria</taxon>
        <taxon>Hyphomicrobiales</taxon>
        <taxon>Segnochrobactraceae</taxon>
        <taxon>Pseudoxanthobacter</taxon>
    </lineage>
</organism>